<dbReference type="AlphaFoldDB" id="A0A9Q1GJ24"/>
<evidence type="ECO:0000313" key="7">
    <source>
        <dbReference type="EMBL" id="KAJ8420129.1"/>
    </source>
</evidence>
<evidence type="ECO:0000256" key="1">
    <source>
        <dbReference type="ARBA" id="ARBA00022690"/>
    </source>
</evidence>
<reference evidence="7" key="1">
    <citation type="submission" date="2022-04" db="EMBL/GenBank/DDBJ databases">
        <title>Carnegiea gigantea Genome sequencing and assembly v2.</title>
        <authorList>
            <person name="Copetti D."/>
            <person name="Sanderson M.J."/>
            <person name="Burquez A."/>
            <person name="Wojciechowski M.F."/>
        </authorList>
    </citation>
    <scope>NUCLEOTIDE SEQUENCE</scope>
    <source>
        <strain evidence="7">SGP5-SGP5p</strain>
        <tissue evidence="7">Aerial part</tissue>
    </source>
</reference>
<organism evidence="7 8">
    <name type="scientific">Carnegiea gigantea</name>
    <dbReference type="NCBI Taxonomy" id="171969"/>
    <lineage>
        <taxon>Eukaryota</taxon>
        <taxon>Viridiplantae</taxon>
        <taxon>Streptophyta</taxon>
        <taxon>Embryophyta</taxon>
        <taxon>Tracheophyta</taxon>
        <taxon>Spermatophyta</taxon>
        <taxon>Magnoliopsida</taxon>
        <taxon>eudicotyledons</taxon>
        <taxon>Gunneridae</taxon>
        <taxon>Pentapetalae</taxon>
        <taxon>Caryophyllales</taxon>
        <taxon>Cactineae</taxon>
        <taxon>Cactaceae</taxon>
        <taxon>Cactoideae</taxon>
        <taxon>Echinocereeae</taxon>
        <taxon>Carnegiea</taxon>
    </lineage>
</organism>
<keyword evidence="5" id="KW-0812">Transmembrane</keyword>
<feature type="region of interest" description="Disordered" evidence="4">
    <location>
        <begin position="233"/>
        <end position="255"/>
    </location>
</feature>
<feature type="compositionally biased region" description="Basic residues" evidence="4">
    <location>
        <begin position="233"/>
        <end position="243"/>
    </location>
</feature>
<feature type="compositionally biased region" description="Acidic residues" evidence="4">
    <location>
        <begin position="37"/>
        <end position="55"/>
    </location>
</feature>
<evidence type="ECO:0000259" key="6">
    <source>
        <dbReference type="Pfam" id="PF00031"/>
    </source>
</evidence>
<dbReference type="EMBL" id="JAKOGI010003830">
    <property type="protein sequence ID" value="KAJ8420129.1"/>
    <property type="molecule type" value="Genomic_DNA"/>
</dbReference>
<feature type="compositionally biased region" description="Basic and acidic residues" evidence="4">
    <location>
        <begin position="22"/>
        <end position="36"/>
    </location>
</feature>
<evidence type="ECO:0000256" key="3">
    <source>
        <dbReference type="RuleBase" id="RU362130"/>
    </source>
</evidence>
<name>A0A9Q1GJ24_9CARY</name>
<dbReference type="Pfam" id="PF00031">
    <property type="entry name" value="Cystatin"/>
    <property type="match status" value="1"/>
</dbReference>
<accession>A0A9Q1GJ24</accession>
<protein>
    <recommendedName>
        <fullName evidence="3">Cysteine proteinase inhibitor</fullName>
    </recommendedName>
</protein>
<dbReference type="Gene3D" id="3.10.450.10">
    <property type="match status" value="1"/>
</dbReference>
<dbReference type="InterPro" id="IPR046350">
    <property type="entry name" value="Cystatin_sf"/>
</dbReference>
<dbReference type="PANTHER" id="PTHR11413">
    <property type="entry name" value="CYSTATIN FAMILY MEMBER"/>
    <property type="match status" value="1"/>
</dbReference>
<dbReference type="InterPro" id="IPR027214">
    <property type="entry name" value="Cystatin"/>
</dbReference>
<evidence type="ECO:0000256" key="4">
    <source>
        <dbReference type="SAM" id="MobiDB-lite"/>
    </source>
</evidence>
<evidence type="ECO:0000256" key="5">
    <source>
        <dbReference type="SAM" id="Phobius"/>
    </source>
</evidence>
<keyword evidence="8" id="KW-1185">Reference proteome</keyword>
<comment type="similarity">
    <text evidence="3">Belongs to the cystatin family. Phytocystatin subfamily.</text>
</comment>
<evidence type="ECO:0000256" key="2">
    <source>
        <dbReference type="ARBA" id="ARBA00022704"/>
    </source>
</evidence>
<feature type="domain" description="Cystatin" evidence="6">
    <location>
        <begin position="134"/>
        <end position="189"/>
    </location>
</feature>
<keyword evidence="1 3" id="KW-0646">Protease inhibitor</keyword>
<dbReference type="Proteomes" id="UP001153076">
    <property type="component" value="Unassembled WGS sequence"/>
</dbReference>
<gene>
    <name evidence="7" type="ORF">Cgig2_029898</name>
</gene>
<sequence>MVREVGKSIDVASKDGSTYVESRGEIEGSGRNRPGDEVESSEDEESSSDEISESSEAEKESGSDDDDDDSYKESVDDVNPNAPQFAKRMKRFCETNECDELFNYRTEKHSRGPRLCRVGGLNSAGRREMNHGYCKKIAKFAVQKYNEEQNSHLEWIKTVGHNFKTMTGLMHYLTLEAKDEDGSKLYRAQVCDLRGTYILGLFKPAPESKLNKCEACGQTHRCSEEDIEAKIARSKRGAKRKAQHTSDESSEEDNATRKLLHVAGCDEVSGDKGGEDESTPWGALQSGGALLNVITIADSPCLSIRDPAFWPFWIIILANIMSILSGLNAFPTWYRRSYDHGGVLFYQRNLGGLLVLVTLCTAR</sequence>
<dbReference type="InterPro" id="IPR000010">
    <property type="entry name" value="Cystatin_dom"/>
</dbReference>
<proteinExistence type="inferred from homology"/>
<keyword evidence="5" id="KW-0472">Membrane</keyword>
<keyword evidence="2 3" id="KW-0789">Thiol protease inhibitor</keyword>
<dbReference type="SUPFAM" id="SSF54403">
    <property type="entry name" value="Cystatin/monellin"/>
    <property type="match status" value="1"/>
</dbReference>
<dbReference type="PANTHER" id="PTHR11413:SF103">
    <property type="entry name" value="CYSTEINE PROTEINASE INHIBITOR 12"/>
    <property type="match status" value="1"/>
</dbReference>
<feature type="transmembrane region" description="Helical" evidence="5">
    <location>
        <begin position="308"/>
        <end position="330"/>
    </location>
</feature>
<keyword evidence="5" id="KW-1133">Transmembrane helix</keyword>
<dbReference type="OrthoDB" id="1596073at2759"/>
<feature type="region of interest" description="Disordered" evidence="4">
    <location>
        <begin position="1"/>
        <end position="83"/>
    </location>
</feature>
<dbReference type="GO" id="GO:0004869">
    <property type="term" value="F:cysteine-type endopeptidase inhibitor activity"/>
    <property type="evidence" value="ECO:0007669"/>
    <property type="project" value="UniProtKB-KW"/>
</dbReference>
<comment type="caution">
    <text evidence="7">The sequence shown here is derived from an EMBL/GenBank/DDBJ whole genome shotgun (WGS) entry which is preliminary data.</text>
</comment>
<evidence type="ECO:0000313" key="8">
    <source>
        <dbReference type="Proteomes" id="UP001153076"/>
    </source>
</evidence>